<proteinExistence type="predicted"/>
<dbReference type="OrthoDB" id="5419268at2759"/>
<dbReference type="Proteomes" id="UP000326924">
    <property type="component" value="Unassembled WGS sequence"/>
</dbReference>
<dbReference type="InParanoid" id="A0A5J5F4U1"/>
<keyword evidence="2" id="KW-1185">Reference proteome</keyword>
<accession>A0A5J5F4U1</accession>
<protein>
    <submittedName>
        <fullName evidence="1">Uncharacterized protein</fullName>
    </submittedName>
</protein>
<name>A0A5J5F4U1_9PEZI</name>
<organism evidence="1 2">
    <name type="scientific">Sphaerosporella brunnea</name>
    <dbReference type="NCBI Taxonomy" id="1250544"/>
    <lineage>
        <taxon>Eukaryota</taxon>
        <taxon>Fungi</taxon>
        <taxon>Dikarya</taxon>
        <taxon>Ascomycota</taxon>
        <taxon>Pezizomycotina</taxon>
        <taxon>Pezizomycetes</taxon>
        <taxon>Pezizales</taxon>
        <taxon>Pyronemataceae</taxon>
        <taxon>Sphaerosporella</taxon>
    </lineage>
</organism>
<gene>
    <name evidence="1" type="ORF">FN846DRAFT_935578</name>
</gene>
<sequence>MVIRTERFRPYQITTVDEKGIILSYSSKSKVIACFCHNEINAHEYCLAWTTSRQHSPEMAVNFYIADYGIKVEVSTDMIVVWRGEDFHGTTLPAVEPDCLGSLQSIGC</sequence>
<dbReference type="AlphaFoldDB" id="A0A5J5F4U1"/>
<evidence type="ECO:0000313" key="2">
    <source>
        <dbReference type="Proteomes" id="UP000326924"/>
    </source>
</evidence>
<comment type="caution">
    <text evidence="1">The sequence shown here is derived from an EMBL/GenBank/DDBJ whole genome shotgun (WGS) entry which is preliminary data.</text>
</comment>
<reference evidence="1 2" key="1">
    <citation type="submission" date="2019-09" db="EMBL/GenBank/DDBJ databases">
        <title>Draft genome of the ectomycorrhizal ascomycete Sphaerosporella brunnea.</title>
        <authorList>
            <consortium name="DOE Joint Genome Institute"/>
            <person name="Benucci G.M."/>
            <person name="Marozzi G."/>
            <person name="Antonielli L."/>
            <person name="Sanchez S."/>
            <person name="Marco P."/>
            <person name="Wang X."/>
            <person name="Falini L.B."/>
            <person name="Barry K."/>
            <person name="Haridas S."/>
            <person name="Lipzen A."/>
            <person name="Labutti K."/>
            <person name="Grigoriev I.V."/>
            <person name="Murat C."/>
            <person name="Martin F."/>
            <person name="Albertini E."/>
            <person name="Donnini D."/>
            <person name="Bonito G."/>
        </authorList>
    </citation>
    <scope>NUCLEOTIDE SEQUENCE [LARGE SCALE GENOMIC DNA]</scope>
    <source>
        <strain evidence="1 2">Sb_GMNB300</strain>
    </source>
</reference>
<evidence type="ECO:0000313" key="1">
    <source>
        <dbReference type="EMBL" id="KAA8911564.1"/>
    </source>
</evidence>
<dbReference type="EMBL" id="VXIS01000034">
    <property type="protein sequence ID" value="KAA8911564.1"/>
    <property type="molecule type" value="Genomic_DNA"/>
</dbReference>